<evidence type="ECO:0000313" key="2">
    <source>
        <dbReference type="EMBL" id="CEM28561.1"/>
    </source>
</evidence>
<reference evidence="2" key="1">
    <citation type="submission" date="2014-11" db="EMBL/GenBank/DDBJ databases">
        <authorList>
            <person name="Otto D Thomas"/>
            <person name="Naeem Raeece"/>
        </authorList>
    </citation>
    <scope>NUCLEOTIDE SEQUENCE</scope>
</reference>
<feature type="compositionally biased region" description="Polar residues" evidence="1">
    <location>
        <begin position="246"/>
        <end position="259"/>
    </location>
</feature>
<feature type="region of interest" description="Disordered" evidence="1">
    <location>
        <begin position="495"/>
        <end position="539"/>
    </location>
</feature>
<organism evidence="2">
    <name type="scientific">Chromera velia CCMP2878</name>
    <dbReference type="NCBI Taxonomy" id="1169474"/>
    <lineage>
        <taxon>Eukaryota</taxon>
        <taxon>Sar</taxon>
        <taxon>Alveolata</taxon>
        <taxon>Colpodellida</taxon>
        <taxon>Chromeraceae</taxon>
        <taxon>Chromera</taxon>
    </lineage>
</organism>
<dbReference type="AlphaFoldDB" id="A0A0G4GG43"/>
<accession>A0A0G4GG43</accession>
<feature type="region of interest" description="Disordered" evidence="1">
    <location>
        <begin position="946"/>
        <end position="965"/>
    </location>
</feature>
<protein>
    <submittedName>
        <fullName evidence="2">Uncharacterized protein</fullName>
    </submittedName>
</protein>
<gene>
    <name evidence="2" type="ORF">Cvel_21748</name>
</gene>
<dbReference type="VEuPathDB" id="CryptoDB:Cvel_21748"/>
<feature type="region of interest" description="Disordered" evidence="1">
    <location>
        <begin position="230"/>
        <end position="261"/>
    </location>
</feature>
<name>A0A0G4GG43_9ALVE</name>
<evidence type="ECO:0000256" key="1">
    <source>
        <dbReference type="SAM" id="MobiDB-lite"/>
    </source>
</evidence>
<feature type="region of interest" description="Disordered" evidence="1">
    <location>
        <begin position="555"/>
        <end position="586"/>
    </location>
</feature>
<feature type="compositionally biased region" description="Low complexity" evidence="1">
    <location>
        <begin position="555"/>
        <end position="564"/>
    </location>
</feature>
<proteinExistence type="predicted"/>
<sequence length="1047" mass="116696">MDSHITTFVYKGDDPAYSQKRLQTHFREIKKAAKKPGDAFFVGLFDVCERLHGASDEAGRSLGAGKSVLSKSNVSAASGREDFCYLYVFAAKSTKGLWQVIHFWKKQNKQVTNVFDTAKTENASHETAAAFALCFPTSKDPETHVRLLQGWTDVSLRLLQTEGRRSRLVVPQRDLDHVFGLSDLAFVQEKASKAGATASMAFKTHALVQKKNRIVTLKKDPSKEIREKLETLSVSDWNEAEPKTDGGNTPDASSHAPTQSAFTSAAGAGSAVTATAAAPLPTVSTFIYQGDAAAFKKRQMEQHLTALKGWTKRQGDSEDSKFFQQCFEAVDSLSVTPFRQGAPKKDAFIILLERNPRLVFWTTVEFWKQKADKFMNVFDSKRGEVGVNDLVCFVFVIALKREPIYPSLFKLWGGLSKQMLESPQTAFRCNSWLTAPDSDLKENKDIPPTLQFLRHLIVKSTQKRLALEESTIEHPFLKQPASLLKVCTGTGIKEGLEEKETSPSKALAEKTTQPKQTAHPKRQASKASLGKGEDKDGDDISSSYTYTYSASSQSSEARSFHSFDFPPPPPPKQKPDPKRPRPPIPQATNAAAQMLQTPSQANRHTIDPKSFSPDQFDAPVTPSIAKTLARTPLFPIPPNIFDTDHKRFEEEEADILKPVLQHEANRTTPISMSYSPVPYRSKIMWGDFETGLYADFADRASTIGTEKTDASSSPSGVRVTSKEAAEWTLVAPQMITLTTESCQCPLPPFEGPNFGSLVSSTASPPGCACVWIHSVHLFKEDEDEDDNDEWSHPQLYVTGGFPEDFDKEDKLRMTNAMKGGKQPVPENLEHATGLGFLLPASDDEVESEDEDGRRIQRRRKKERALVGHPVFFKGWQPERQHLQARVFVVDTFGDRLVGECLLATNLKKYRRTEQHLPLKLNDALVGMLIARIVLPSDGSEKLVHGFAPHLQPAPPGGARRGSEASTRFKKKPLLARWTGQSTGDHVPRSLIQRCLRTYYAPHEWDEEMIDNSTALLFDPAFEEDFHMFDEEAGARAGVRWRERNQQA</sequence>
<dbReference type="EMBL" id="CDMZ01001178">
    <property type="protein sequence ID" value="CEM28561.1"/>
    <property type="molecule type" value="Genomic_DNA"/>
</dbReference>